<dbReference type="OrthoDB" id="332820at2759"/>
<keyword evidence="5" id="KW-1185">Reference proteome</keyword>
<dbReference type="RefSeq" id="XP_029216975.1">
    <property type="nucleotide sequence ID" value="XM_029366515.1"/>
</dbReference>
<evidence type="ECO:0000256" key="2">
    <source>
        <dbReference type="SAM" id="SignalP"/>
    </source>
</evidence>
<protein>
    <recommendedName>
        <fullName evidence="3">SRS domain-containing protein</fullName>
    </recommendedName>
</protein>
<keyword evidence="2" id="KW-0732">Signal</keyword>
<proteinExistence type="predicted"/>
<evidence type="ECO:0000313" key="4">
    <source>
        <dbReference type="EMBL" id="PFH32966.1"/>
    </source>
</evidence>
<dbReference type="EMBL" id="NWUJ01000009">
    <property type="protein sequence ID" value="PFH32966.1"/>
    <property type="molecule type" value="Genomic_DNA"/>
</dbReference>
<feature type="domain" description="SRS" evidence="3">
    <location>
        <begin position="46"/>
        <end position="174"/>
    </location>
</feature>
<feature type="signal peptide" evidence="2">
    <location>
        <begin position="1"/>
        <end position="23"/>
    </location>
</feature>
<evidence type="ECO:0000259" key="3">
    <source>
        <dbReference type="Pfam" id="PF04092"/>
    </source>
</evidence>
<dbReference type="Pfam" id="PF04092">
    <property type="entry name" value="SAG"/>
    <property type="match status" value="2"/>
</dbReference>
<comment type="caution">
    <text evidence="4">The sequence shown here is derived from an EMBL/GenBank/DDBJ whole genome shotgun (WGS) entry which is preliminary data.</text>
</comment>
<dbReference type="InterPro" id="IPR036755">
    <property type="entry name" value="SRS_dom_sf"/>
</dbReference>
<evidence type="ECO:0000313" key="5">
    <source>
        <dbReference type="Proteomes" id="UP000224006"/>
    </source>
</evidence>
<feature type="region of interest" description="Disordered" evidence="1">
    <location>
        <begin position="243"/>
        <end position="263"/>
    </location>
</feature>
<feature type="compositionally biased region" description="Polar residues" evidence="1">
    <location>
        <begin position="102"/>
        <end position="113"/>
    </location>
</feature>
<dbReference type="AlphaFoldDB" id="A0A2A9MAJ9"/>
<sequence>MKLSPAALGIAAAVALSIQQATALSAARDGTHTDTTDTTTTTQPATCETGPLALTISEADGKASFKCSAKLPVLEPQFASEAQLVIHDGRNMKLSEIIPGATLQQDTSPTKPKTTASQTNSETTEQTTYTLHVPVLPDVEKVVGFKCTSMEEDPSTAKTESEAKNTSCEITITVASSGMSAAFRPVAAAVSVCPVYNLTYHSSLGEGLILPGSSAHTLFRMKLSPATLGVAAAVALSLQQSTALSTARDGSTTPTTPSTEPPVCEKDPLTLTISEVDGKAAFSCSTKLPVLRPEFVENEPLVHFDGHDVKLSEVIPSAKLEITVHKDSKSGGGSGSGGLAGEVKRYTLSVPVLPAVEKVLRFRCESGQDKSPSEKSNPEDVPASCEITITVASSAASAVAGLLSMTLSSALQLFA</sequence>
<dbReference type="GO" id="GO:0016020">
    <property type="term" value="C:membrane"/>
    <property type="evidence" value="ECO:0007669"/>
    <property type="project" value="InterPro"/>
</dbReference>
<dbReference type="GeneID" id="40313091"/>
<name>A0A2A9MAJ9_BESBE</name>
<feature type="region of interest" description="Disordered" evidence="1">
    <location>
        <begin position="25"/>
        <end position="44"/>
    </location>
</feature>
<dbReference type="VEuPathDB" id="ToxoDB:BESB_081650"/>
<dbReference type="Gene3D" id="2.60.40.1320">
    <property type="entry name" value="SRS domain"/>
    <property type="match status" value="2"/>
</dbReference>
<feature type="domain" description="SRS" evidence="3">
    <location>
        <begin position="267"/>
        <end position="391"/>
    </location>
</feature>
<feature type="chain" id="PRO_5012111808" description="SRS domain-containing protein" evidence="2">
    <location>
        <begin position="24"/>
        <end position="415"/>
    </location>
</feature>
<evidence type="ECO:0000256" key="1">
    <source>
        <dbReference type="SAM" id="MobiDB-lite"/>
    </source>
</evidence>
<organism evidence="4 5">
    <name type="scientific">Besnoitia besnoiti</name>
    <name type="common">Apicomplexan protozoan</name>
    <dbReference type="NCBI Taxonomy" id="94643"/>
    <lineage>
        <taxon>Eukaryota</taxon>
        <taxon>Sar</taxon>
        <taxon>Alveolata</taxon>
        <taxon>Apicomplexa</taxon>
        <taxon>Conoidasida</taxon>
        <taxon>Coccidia</taxon>
        <taxon>Eucoccidiorida</taxon>
        <taxon>Eimeriorina</taxon>
        <taxon>Sarcocystidae</taxon>
        <taxon>Besnoitia</taxon>
    </lineage>
</organism>
<dbReference type="KEGG" id="bbes:BESB_081650"/>
<feature type="compositionally biased region" description="Low complexity" evidence="1">
    <location>
        <begin position="251"/>
        <end position="262"/>
    </location>
</feature>
<feature type="compositionally biased region" description="Low complexity" evidence="1">
    <location>
        <begin position="114"/>
        <end position="127"/>
    </location>
</feature>
<dbReference type="InterPro" id="IPR007226">
    <property type="entry name" value="SRS_dom"/>
</dbReference>
<dbReference type="Proteomes" id="UP000224006">
    <property type="component" value="Chromosome VIII"/>
</dbReference>
<gene>
    <name evidence="4" type="ORF">BESB_081650</name>
</gene>
<feature type="region of interest" description="Disordered" evidence="1">
    <location>
        <begin position="100"/>
        <end position="127"/>
    </location>
</feature>
<reference evidence="4 5" key="1">
    <citation type="submission" date="2017-09" db="EMBL/GenBank/DDBJ databases">
        <title>Genome sequencing of Besnoitia besnoiti strain Bb-Ger1.</title>
        <authorList>
            <person name="Schares G."/>
            <person name="Venepally P."/>
            <person name="Lorenzi H.A."/>
        </authorList>
    </citation>
    <scope>NUCLEOTIDE SEQUENCE [LARGE SCALE GENOMIC DNA]</scope>
    <source>
        <strain evidence="4 5">Bb-Ger1</strain>
    </source>
</reference>
<accession>A0A2A9MAJ9</accession>